<proteinExistence type="predicted"/>
<keyword evidence="2" id="KW-1185">Reference proteome</keyword>
<evidence type="ECO:0000313" key="2">
    <source>
        <dbReference type="Proteomes" id="UP001292094"/>
    </source>
</evidence>
<gene>
    <name evidence="1" type="ORF">Pmani_038472</name>
</gene>
<dbReference type="AlphaFoldDB" id="A0AAE1NF58"/>
<dbReference type="Proteomes" id="UP001292094">
    <property type="component" value="Unassembled WGS sequence"/>
</dbReference>
<reference evidence="1" key="1">
    <citation type="submission" date="2023-11" db="EMBL/GenBank/DDBJ databases">
        <title>Genome assemblies of two species of porcelain crab, Petrolisthes cinctipes and Petrolisthes manimaculis (Anomura: Porcellanidae).</title>
        <authorList>
            <person name="Angst P."/>
        </authorList>
    </citation>
    <scope>NUCLEOTIDE SEQUENCE</scope>
    <source>
        <strain evidence="1">PB745_02</strain>
        <tissue evidence="1">Gill</tissue>
    </source>
</reference>
<protein>
    <submittedName>
        <fullName evidence="1">Uncharacterized protein</fullName>
    </submittedName>
</protein>
<dbReference type="EMBL" id="JAWZYT010006276">
    <property type="protein sequence ID" value="KAK4288503.1"/>
    <property type="molecule type" value="Genomic_DNA"/>
</dbReference>
<comment type="caution">
    <text evidence="1">The sequence shown here is derived from an EMBL/GenBank/DDBJ whole genome shotgun (WGS) entry which is preliminary data.</text>
</comment>
<accession>A0AAE1NF58</accession>
<evidence type="ECO:0000313" key="1">
    <source>
        <dbReference type="EMBL" id="KAK4288503.1"/>
    </source>
</evidence>
<organism evidence="1 2">
    <name type="scientific">Petrolisthes manimaculis</name>
    <dbReference type="NCBI Taxonomy" id="1843537"/>
    <lineage>
        <taxon>Eukaryota</taxon>
        <taxon>Metazoa</taxon>
        <taxon>Ecdysozoa</taxon>
        <taxon>Arthropoda</taxon>
        <taxon>Crustacea</taxon>
        <taxon>Multicrustacea</taxon>
        <taxon>Malacostraca</taxon>
        <taxon>Eumalacostraca</taxon>
        <taxon>Eucarida</taxon>
        <taxon>Decapoda</taxon>
        <taxon>Pleocyemata</taxon>
        <taxon>Anomura</taxon>
        <taxon>Galatheoidea</taxon>
        <taxon>Porcellanidae</taxon>
        <taxon>Petrolisthes</taxon>
    </lineage>
</organism>
<name>A0AAE1NF58_9EUCA</name>
<sequence length="70" mass="7736">MVGCDGEVWSDGEWGEERLEKDEMKMMLVNVVGTDSSDRLMWLVSDYDEKGLGIGEEEVVVVVVVVPVGC</sequence>